<accession>D0WIL5</accession>
<protein>
    <submittedName>
        <fullName evidence="5">Pyridine nucleotide-disulfide oxidoreductase</fullName>
    </submittedName>
</protein>
<evidence type="ECO:0000256" key="2">
    <source>
        <dbReference type="ARBA" id="ARBA00023002"/>
    </source>
</evidence>
<feature type="domain" description="FAD/NAD(P)-binding" evidence="4">
    <location>
        <begin position="2"/>
        <end position="292"/>
    </location>
</feature>
<sequence length="305" mass="31156">MYDIIIVGAGPAGLSAAYYALCNGRKTVIFEAGQVGGTISHVSAITHFAGAPQWMPGADFAKALEDDATAAGADIRHEAVRAIEMTASGVRRVVTDAGVYESKCVVLAHGGTPRAAGYDGEDALAGRFTRLNAPRDAARFAGREVYVIGGANGAAKEAIFLAKTATRVTIVCVEPALACSSQFRGIIEATDAIVVRPASKIVAVRGEGELSEIDIESLADGSVETVSCPGAGVFSYAGATPNTGMLDGAIELDAAGYIVTDEAMRTSVDGVFAAGDIRSKKVRQVATAVGDGAIAGMSASAYCSR</sequence>
<proteinExistence type="predicted"/>
<evidence type="ECO:0000256" key="1">
    <source>
        <dbReference type="ARBA" id="ARBA00022630"/>
    </source>
</evidence>
<organism evidence="5 6">
    <name type="scientific">Slackia exigua (strain ATCC 700122 / DSM 15923 / CIP 105133 / JCM 11022 / KCTC 5966 / S-7)</name>
    <dbReference type="NCBI Taxonomy" id="649764"/>
    <lineage>
        <taxon>Bacteria</taxon>
        <taxon>Bacillati</taxon>
        <taxon>Actinomycetota</taxon>
        <taxon>Coriobacteriia</taxon>
        <taxon>Eggerthellales</taxon>
        <taxon>Eggerthellaceae</taxon>
        <taxon>Slackia</taxon>
    </lineage>
</organism>
<dbReference type="OrthoDB" id="109585at2"/>
<dbReference type="PRINTS" id="PR00368">
    <property type="entry name" value="FADPNR"/>
</dbReference>
<keyword evidence="1" id="KW-0285">Flavoprotein</keyword>
<dbReference type="SUPFAM" id="SSF51905">
    <property type="entry name" value="FAD/NAD(P)-binding domain"/>
    <property type="match status" value="2"/>
</dbReference>
<dbReference type="PRINTS" id="PR00469">
    <property type="entry name" value="PNDRDTASEII"/>
</dbReference>
<dbReference type="AlphaFoldDB" id="D0WIL5"/>
<gene>
    <name evidence="5" type="ORF">HMPREF0762_01690</name>
</gene>
<dbReference type="STRING" id="649764.HMPREF0762_01690"/>
<dbReference type="GeneID" id="85008223"/>
<dbReference type="HOGENOM" id="CLU_031864_5_3_11"/>
<keyword evidence="2" id="KW-0560">Oxidoreductase</keyword>
<evidence type="ECO:0000313" key="5">
    <source>
        <dbReference type="EMBL" id="EEZ60882.1"/>
    </source>
</evidence>
<comment type="catalytic activity">
    <reaction evidence="3">
        <text>[thioredoxin]-dithiol + NADP(+) = [thioredoxin]-disulfide + NADPH + H(+)</text>
        <dbReference type="Rhea" id="RHEA:20345"/>
        <dbReference type="Rhea" id="RHEA-COMP:10698"/>
        <dbReference type="Rhea" id="RHEA-COMP:10700"/>
        <dbReference type="ChEBI" id="CHEBI:15378"/>
        <dbReference type="ChEBI" id="CHEBI:29950"/>
        <dbReference type="ChEBI" id="CHEBI:50058"/>
        <dbReference type="ChEBI" id="CHEBI:57783"/>
        <dbReference type="ChEBI" id="CHEBI:58349"/>
        <dbReference type="EC" id="1.8.1.9"/>
    </reaction>
</comment>
<keyword evidence="6" id="KW-1185">Reference proteome</keyword>
<dbReference type="Pfam" id="PF07992">
    <property type="entry name" value="Pyr_redox_2"/>
    <property type="match status" value="1"/>
</dbReference>
<evidence type="ECO:0000259" key="4">
    <source>
        <dbReference type="Pfam" id="PF07992"/>
    </source>
</evidence>
<evidence type="ECO:0000313" key="6">
    <source>
        <dbReference type="Proteomes" id="UP000006001"/>
    </source>
</evidence>
<dbReference type="InterPro" id="IPR023753">
    <property type="entry name" value="FAD/NAD-binding_dom"/>
</dbReference>
<dbReference type="EMBL" id="ACUX02000016">
    <property type="protein sequence ID" value="EEZ60882.1"/>
    <property type="molecule type" value="Genomic_DNA"/>
</dbReference>
<reference evidence="5" key="1">
    <citation type="submission" date="2009-10" db="EMBL/GenBank/DDBJ databases">
        <authorList>
            <person name="Weinstock G."/>
            <person name="Sodergren E."/>
            <person name="Clifton S."/>
            <person name="Fulton L."/>
            <person name="Fulton B."/>
            <person name="Courtney L."/>
            <person name="Fronick C."/>
            <person name="Harrison M."/>
            <person name="Strong C."/>
            <person name="Farmer C."/>
            <person name="Delahaunty K."/>
            <person name="Markovic C."/>
            <person name="Hall O."/>
            <person name="Minx P."/>
            <person name="Tomlinson C."/>
            <person name="Mitreva M."/>
            <person name="Nelson J."/>
            <person name="Hou S."/>
            <person name="Wollam A."/>
            <person name="Pepin K.H."/>
            <person name="Johnson M."/>
            <person name="Bhonagiri V."/>
            <person name="Nash W.E."/>
            <person name="Warren W."/>
            <person name="Chinwalla A."/>
            <person name="Mardis E.R."/>
            <person name="Wilson R.K."/>
        </authorList>
    </citation>
    <scope>NUCLEOTIDE SEQUENCE [LARGE SCALE GENOMIC DNA]</scope>
    <source>
        <strain evidence="5">ATCC 700122</strain>
    </source>
</reference>
<dbReference type="InterPro" id="IPR036188">
    <property type="entry name" value="FAD/NAD-bd_sf"/>
</dbReference>
<dbReference type="Gene3D" id="3.50.50.60">
    <property type="entry name" value="FAD/NAD(P)-binding domain"/>
    <property type="match status" value="2"/>
</dbReference>
<dbReference type="PANTHER" id="PTHR48105">
    <property type="entry name" value="THIOREDOXIN REDUCTASE 1-RELATED-RELATED"/>
    <property type="match status" value="1"/>
</dbReference>
<dbReference type="InterPro" id="IPR050097">
    <property type="entry name" value="Ferredoxin-NADP_redctase_2"/>
</dbReference>
<dbReference type="eggNOG" id="COG0492">
    <property type="taxonomic scope" value="Bacteria"/>
</dbReference>
<dbReference type="Proteomes" id="UP000006001">
    <property type="component" value="Unassembled WGS sequence"/>
</dbReference>
<dbReference type="GO" id="GO:0004791">
    <property type="term" value="F:thioredoxin-disulfide reductase (NADPH) activity"/>
    <property type="evidence" value="ECO:0007669"/>
    <property type="project" value="UniProtKB-EC"/>
</dbReference>
<comment type="caution">
    <text evidence="5">The sequence shown here is derived from an EMBL/GenBank/DDBJ whole genome shotgun (WGS) entry which is preliminary data.</text>
</comment>
<name>D0WIL5_SLAES</name>
<dbReference type="RefSeq" id="WP_006362951.1">
    <property type="nucleotide sequence ID" value="NZ_GG700631.1"/>
</dbReference>
<evidence type="ECO:0000256" key="3">
    <source>
        <dbReference type="ARBA" id="ARBA00048132"/>
    </source>
</evidence>